<dbReference type="AlphaFoldDB" id="A0AA88YJY5"/>
<feature type="region of interest" description="Disordered" evidence="1">
    <location>
        <begin position="352"/>
        <end position="376"/>
    </location>
</feature>
<gene>
    <name evidence="2" type="ORF">FSP39_013518</name>
</gene>
<dbReference type="Proteomes" id="UP001186944">
    <property type="component" value="Unassembled WGS sequence"/>
</dbReference>
<organism evidence="2 3">
    <name type="scientific">Pinctada imbricata</name>
    <name type="common">Atlantic pearl-oyster</name>
    <name type="synonym">Pinctada martensii</name>
    <dbReference type="NCBI Taxonomy" id="66713"/>
    <lineage>
        <taxon>Eukaryota</taxon>
        <taxon>Metazoa</taxon>
        <taxon>Spiralia</taxon>
        <taxon>Lophotrochozoa</taxon>
        <taxon>Mollusca</taxon>
        <taxon>Bivalvia</taxon>
        <taxon>Autobranchia</taxon>
        <taxon>Pteriomorphia</taxon>
        <taxon>Pterioida</taxon>
        <taxon>Pterioidea</taxon>
        <taxon>Pteriidae</taxon>
        <taxon>Pinctada</taxon>
    </lineage>
</organism>
<evidence type="ECO:0000256" key="1">
    <source>
        <dbReference type="SAM" id="MobiDB-lite"/>
    </source>
</evidence>
<sequence length="581" mass="64507">MNFVRPPVPAPPTMPVQHPMPSQASMGYAPGVGMFYPGQPLAGPPLSYKQDCINPQLSHADSTNVLSRSPGHLTYPATQPSDAKVMQATTVSTVTAGTSAPFVSYVMPVSSASTKMPTSSSQKGFTIKETFESKASQHGISINKTENELAERRPKGNLSKVPLDSRATEEALNKFRAELFETKAMSCGIRVVDPNEKSKSDKPFSGVSKSQDDNISDDTPVLSLQESLGSMSDYARENDEELGIRGNNLMRLLARTRSLSESSLGSYFSDIDFEPTGIEGNEKQSALEEMIEKLVAKAISEAVSEVLFENQFKLDVKSDEKEICEENNKGIEKCKEGDEECGKVEKIASEEVVTEENEKGNEKGNETKSESEVTKENEINKLECDVTSEGEHKKDEENVVKDDCCKKDEKCVKKDETVSERLTFKTEKDLKDDASSIDLNPRSPVFKPRKVKEWAQEPKIESDLNPSVPEFTPLSFSLSQHSDLSLSGSDPGYMYNEDYSSYSGSRYPRTIESHMDMYLSHNRRTYPKNRSIQTDSAILIDTASNTRQVKLKDQGMETKSCDKGMSVLTLWKVTRLKKMTE</sequence>
<keyword evidence="3" id="KW-1185">Reference proteome</keyword>
<dbReference type="EMBL" id="VSWD01000005">
    <property type="protein sequence ID" value="KAK3102732.1"/>
    <property type="molecule type" value="Genomic_DNA"/>
</dbReference>
<feature type="compositionally biased region" description="Basic and acidic residues" evidence="1">
    <location>
        <begin position="145"/>
        <end position="154"/>
    </location>
</feature>
<reference evidence="2" key="1">
    <citation type="submission" date="2019-08" db="EMBL/GenBank/DDBJ databases">
        <title>The improved chromosome-level genome for the pearl oyster Pinctada fucata martensii using PacBio sequencing and Hi-C.</title>
        <authorList>
            <person name="Zheng Z."/>
        </authorList>
    </citation>
    <scope>NUCLEOTIDE SEQUENCE</scope>
    <source>
        <strain evidence="2">ZZ-2019</strain>
        <tissue evidence="2">Adductor muscle</tissue>
    </source>
</reference>
<feature type="region of interest" description="Disordered" evidence="1">
    <location>
        <begin position="136"/>
        <end position="160"/>
    </location>
</feature>
<comment type="caution">
    <text evidence="2">The sequence shown here is derived from an EMBL/GenBank/DDBJ whole genome shotgun (WGS) entry which is preliminary data.</text>
</comment>
<feature type="region of interest" description="Disordered" evidence="1">
    <location>
        <begin position="193"/>
        <end position="218"/>
    </location>
</feature>
<protein>
    <submittedName>
        <fullName evidence="2">Uncharacterized protein</fullName>
    </submittedName>
</protein>
<name>A0AA88YJY5_PINIB</name>
<feature type="compositionally biased region" description="Basic and acidic residues" evidence="1">
    <location>
        <begin position="193"/>
        <end position="202"/>
    </location>
</feature>
<accession>A0AA88YJY5</accession>
<feature type="compositionally biased region" description="Basic and acidic residues" evidence="1">
    <location>
        <begin position="356"/>
        <end position="376"/>
    </location>
</feature>
<proteinExistence type="predicted"/>
<evidence type="ECO:0000313" key="2">
    <source>
        <dbReference type="EMBL" id="KAK3102732.1"/>
    </source>
</evidence>
<evidence type="ECO:0000313" key="3">
    <source>
        <dbReference type="Proteomes" id="UP001186944"/>
    </source>
</evidence>